<sequence length="318" mass="35377">MTIGWRSVLLGLAAVSLTACDLFPPAPDDVPAPEARPNELVLPEPKPAEVSDYSRMLEQRYARLQQDLLVQGLMRTNGGGIEAPFDADDLVRNFVQIALFDEYSAQSGRLRAQQTESSLRRWEQPVRMSVKFGASVGADRRVTDRNYIRAYGSRLSRLTGVPITYSHDDANFHVLILNHDDLRASAPLLRSIMPGVEETSIDYAVNLPRDQLCLVIGTFGPDGVRYRRAVAIIRAEHPDLMRQSCVHEELAQGMGLANDSPRARPSIFNDDEEYAYLTTHDELLLKILYDDRLSVGMTADQATPIVRQIANELLGGSS</sequence>
<dbReference type="AlphaFoldDB" id="A0A251X0L0"/>
<dbReference type="OrthoDB" id="3295600at2"/>
<dbReference type="Pfam" id="PF11150">
    <property type="entry name" value="DUF2927"/>
    <property type="match status" value="1"/>
</dbReference>
<evidence type="ECO:0000256" key="1">
    <source>
        <dbReference type="SAM" id="SignalP"/>
    </source>
</evidence>
<name>A0A251X0L0_9RHOB</name>
<keyword evidence="1" id="KW-0732">Signal</keyword>
<accession>A0A251X0L0</accession>
<evidence type="ECO:0000313" key="2">
    <source>
        <dbReference type="EMBL" id="OUD10101.1"/>
    </source>
</evidence>
<reference evidence="2 3" key="1">
    <citation type="submission" date="2016-12" db="EMBL/GenBank/DDBJ databases">
        <title>The draft genome sequence of HSLHS2.</title>
        <authorList>
            <person name="Hu D."/>
            <person name="Wang L."/>
            <person name="Shao Z."/>
        </authorList>
    </citation>
    <scope>NUCLEOTIDE SEQUENCE [LARGE SCALE GENOMIC DNA]</scope>
    <source>
        <strain evidence="2">MCCC 1A06712</strain>
    </source>
</reference>
<dbReference type="EMBL" id="MSPP01000001">
    <property type="protein sequence ID" value="OUD10101.1"/>
    <property type="molecule type" value="Genomic_DNA"/>
</dbReference>
<keyword evidence="3" id="KW-1185">Reference proteome</keyword>
<dbReference type="RefSeq" id="WP_086449753.1">
    <property type="nucleotide sequence ID" value="NZ_MSPP01000001.1"/>
</dbReference>
<gene>
    <name evidence="2" type="ORF">BVC71_00865</name>
</gene>
<evidence type="ECO:0000313" key="3">
    <source>
        <dbReference type="Proteomes" id="UP000194664"/>
    </source>
</evidence>
<dbReference type="PROSITE" id="PS51257">
    <property type="entry name" value="PROKAR_LIPOPROTEIN"/>
    <property type="match status" value="1"/>
</dbReference>
<dbReference type="InterPro" id="IPR021323">
    <property type="entry name" value="DUF2927"/>
</dbReference>
<feature type="chain" id="PRO_5012513145" description="DUF2927 domain-containing protein" evidence="1">
    <location>
        <begin position="20"/>
        <end position="318"/>
    </location>
</feature>
<organism evidence="2 3">
    <name type="scientific">Marivivens niveibacter</name>
    <dbReference type="NCBI Taxonomy" id="1930667"/>
    <lineage>
        <taxon>Bacteria</taxon>
        <taxon>Pseudomonadati</taxon>
        <taxon>Pseudomonadota</taxon>
        <taxon>Alphaproteobacteria</taxon>
        <taxon>Rhodobacterales</taxon>
        <taxon>Paracoccaceae</taxon>
        <taxon>Marivivens group</taxon>
        <taxon>Marivivens</taxon>
    </lineage>
</organism>
<protein>
    <recommendedName>
        <fullName evidence="4">DUF2927 domain-containing protein</fullName>
    </recommendedName>
</protein>
<proteinExistence type="predicted"/>
<evidence type="ECO:0008006" key="4">
    <source>
        <dbReference type="Google" id="ProtNLM"/>
    </source>
</evidence>
<dbReference type="Proteomes" id="UP000194664">
    <property type="component" value="Unassembled WGS sequence"/>
</dbReference>
<comment type="caution">
    <text evidence="2">The sequence shown here is derived from an EMBL/GenBank/DDBJ whole genome shotgun (WGS) entry which is preliminary data.</text>
</comment>
<feature type="signal peptide" evidence="1">
    <location>
        <begin position="1"/>
        <end position="19"/>
    </location>
</feature>